<keyword evidence="3" id="KW-1185">Reference proteome</keyword>
<dbReference type="Gene3D" id="3.90.550.10">
    <property type="entry name" value="Spore Coat Polysaccharide Biosynthesis Protein SpsA, Chain A"/>
    <property type="match status" value="1"/>
</dbReference>
<comment type="caution">
    <text evidence="2">The sequence shown here is derived from an EMBL/GenBank/DDBJ whole genome shotgun (WGS) entry which is preliminary data.</text>
</comment>
<dbReference type="InterPro" id="IPR050486">
    <property type="entry name" value="Mannose-1P_guanyltransferase"/>
</dbReference>
<feature type="domain" description="Nucleotidyl transferase" evidence="1">
    <location>
        <begin position="2"/>
        <end position="223"/>
    </location>
</feature>
<dbReference type="InterPro" id="IPR029044">
    <property type="entry name" value="Nucleotide-diphossugar_trans"/>
</dbReference>
<evidence type="ECO:0000313" key="3">
    <source>
        <dbReference type="Proteomes" id="UP001196565"/>
    </source>
</evidence>
<dbReference type="Proteomes" id="UP001196565">
    <property type="component" value="Unassembled WGS sequence"/>
</dbReference>
<name>A0ABS7A2F5_9PROT</name>
<reference evidence="2 3" key="1">
    <citation type="submission" date="2021-07" db="EMBL/GenBank/DDBJ databases">
        <authorList>
            <person name="So Y."/>
        </authorList>
    </citation>
    <scope>NUCLEOTIDE SEQUENCE [LARGE SCALE GENOMIC DNA]</scope>
    <source>
        <strain evidence="2 3">HJA6</strain>
    </source>
</reference>
<organism evidence="2 3">
    <name type="scientific">Roseomonas alba</name>
    <dbReference type="NCBI Taxonomy" id="2846776"/>
    <lineage>
        <taxon>Bacteria</taxon>
        <taxon>Pseudomonadati</taxon>
        <taxon>Pseudomonadota</taxon>
        <taxon>Alphaproteobacteria</taxon>
        <taxon>Acetobacterales</taxon>
        <taxon>Roseomonadaceae</taxon>
        <taxon>Roseomonas</taxon>
    </lineage>
</organism>
<evidence type="ECO:0000259" key="1">
    <source>
        <dbReference type="Pfam" id="PF00483"/>
    </source>
</evidence>
<dbReference type="GO" id="GO:0016740">
    <property type="term" value="F:transferase activity"/>
    <property type="evidence" value="ECO:0007669"/>
    <property type="project" value="UniProtKB-KW"/>
</dbReference>
<keyword evidence="2" id="KW-0808">Transferase</keyword>
<evidence type="ECO:0000313" key="2">
    <source>
        <dbReference type="EMBL" id="MBW6396476.1"/>
    </source>
</evidence>
<dbReference type="InterPro" id="IPR005835">
    <property type="entry name" value="NTP_transferase_dom"/>
</dbReference>
<dbReference type="PANTHER" id="PTHR22572">
    <property type="entry name" value="SUGAR-1-PHOSPHATE GUANYL TRANSFERASE"/>
    <property type="match status" value="1"/>
</dbReference>
<dbReference type="SUPFAM" id="SSF53448">
    <property type="entry name" value="Nucleotide-diphospho-sugar transferases"/>
    <property type="match status" value="1"/>
</dbReference>
<dbReference type="EMBL" id="JAHYBZ010000001">
    <property type="protein sequence ID" value="MBW6396476.1"/>
    <property type="molecule type" value="Genomic_DNA"/>
</dbReference>
<sequence>MKAVIMAGGKGLRLRPFTTVLPKPLMPVGELPILEILLRQLARAGVDEAIISIGYLGPLIRSYLDHSAISKRVRIRYHTEQEPLGTAGAVGSIEGLDAPFFVLNGDILTTMDFAAMYRSHLETQAELTVGVVHHRTRIELGVLDLTEEGRVAGYDEKPTHIYAASMGVYVYSPSVQQFIPPGKYLDAPTLVLKLIEQNRKVQAYTPDALWLDLGNQGELERAQTIFSENLTRFLPDGV</sequence>
<dbReference type="RefSeq" id="WP_219760855.1">
    <property type="nucleotide sequence ID" value="NZ_JAHYBZ010000001.1"/>
</dbReference>
<proteinExistence type="predicted"/>
<accession>A0ABS7A2F5</accession>
<gene>
    <name evidence="2" type="ORF">KPL78_01395</name>
</gene>
<dbReference type="Pfam" id="PF00483">
    <property type="entry name" value="NTP_transferase"/>
    <property type="match status" value="1"/>
</dbReference>
<protein>
    <submittedName>
        <fullName evidence="2">NTP transferase domain-containing protein</fullName>
    </submittedName>
</protein>